<feature type="domain" description="CAP-Gly" evidence="10">
    <location>
        <begin position="88"/>
        <end position="132"/>
    </location>
</feature>
<dbReference type="STRING" id="7868.ENSCMIP00000026085"/>
<dbReference type="Gene3D" id="3.80.10.10">
    <property type="entry name" value="Ribonuclease Inhibitor"/>
    <property type="match status" value="2"/>
</dbReference>
<dbReference type="InterPro" id="IPR032675">
    <property type="entry name" value="LRR_dom_sf"/>
</dbReference>
<evidence type="ECO:0000256" key="6">
    <source>
        <dbReference type="ARBA" id="ARBA00022737"/>
    </source>
</evidence>
<evidence type="ECO:0000256" key="1">
    <source>
        <dbReference type="ARBA" id="ARBA00004245"/>
    </source>
</evidence>
<dbReference type="SMART" id="SM01052">
    <property type="entry name" value="CAP_GLY"/>
    <property type="match status" value="1"/>
</dbReference>
<dbReference type="InterPro" id="IPR000626">
    <property type="entry name" value="Ubiquitin-like_dom"/>
</dbReference>
<proteinExistence type="inferred from homology"/>
<evidence type="ECO:0000256" key="4">
    <source>
        <dbReference type="ARBA" id="ARBA00022490"/>
    </source>
</evidence>
<dbReference type="PANTHER" id="PTHR18849">
    <property type="entry name" value="LEUCINE RICH REPEAT PROTEIN"/>
    <property type="match status" value="1"/>
</dbReference>
<evidence type="ECO:0000256" key="7">
    <source>
        <dbReference type="ARBA" id="ARBA00023186"/>
    </source>
</evidence>
<dbReference type="FunFam" id="2.30.30.190:FF:000008">
    <property type="entry name" value="Tubulin-specific chaperone E"/>
    <property type="match status" value="1"/>
</dbReference>
<evidence type="ECO:0000313" key="12">
    <source>
        <dbReference type="Proteomes" id="UP000314986"/>
    </source>
</evidence>
<dbReference type="SUPFAM" id="SSF54236">
    <property type="entry name" value="Ubiquitin-like"/>
    <property type="match status" value="1"/>
</dbReference>
<comment type="subcellular location">
    <subcellularLocation>
        <location evidence="1">Cytoplasm</location>
        <location evidence="1">Cytoskeleton</location>
    </subcellularLocation>
</comment>
<dbReference type="SUPFAM" id="SSF52047">
    <property type="entry name" value="RNI-like"/>
    <property type="match status" value="1"/>
</dbReference>
<reference evidence="11" key="5">
    <citation type="submission" date="2025-09" db="UniProtKB">
        <authorList>
            <consortium name="Ensembl"/>
        </authorList>
    </citation>
    <scope>IDENTIFICATION</scope>
</reference>
<dbReference type="CDD" id="cd17044">
    <property type="entry name" value="Ubl_TBCE"/>
    <property type="match status" value="1"/>
</dbReference>
<dbReference type="Pfam" id="PF14560">
    <property type="entry name" value="Ubiquitin_2"/>
    <property type="match status" value="1"/>
</dbReference>
<reference evidence="12" key="1">
    <citation type="journal article" date="2006" name="Science">
        <title>Ancient noncoding elements conserved in the human genome.</title>
        <authorList>
            <person name="Venkatesh B."/>
            <person name="Kirkness E.F."/>
            <person name="Loh Y.H."/>
            <person name="Halpern A.L."/>
            <person name="Lee A.P."/>
            <person name="Johnson J."/>
            <person name="Dandona N."/>
            <person name="Viswanathan L.D."/>
            <person name="Tay A."/>
            <person name="Venter J.C."/>
            <person name="Strausberg R.L."/>
            <person name="Brenner S."/>
        </authorList>
    </citation>
    <scope>NUCLEOTIDE SEQUENCE [LARGE SCALE GENOMIC DNA]</scope>
</reference>
<accession>A0A4W3IZP3</accession>
<dbReference type="Pfam" id="PF14580">
    <property type="entry name" value="LRR_9"/>
    <property type="match status" value="1"/>
</dbReference>
<reference evidence="11" key="4">
    <citation type="submission" date="2025-08" db="UniProtKB">
        <authorList>
            <consortium name="Ensembl"/>
        </authorList>
    </citation>
    <scope>IDENTIFICATION</scope>
</reference>
<keyword evidence="5" id="KW-0433">Leucine-rich repeat</keyword>
<keyword evidence="7" id="KW-0143">Chaperone</keyword>
<dbReference type="PANTHER" id="PTHR18849:SF0">
    <property type="entry name" value="CILIA- AND FLAGELLA-ASSOCIATED PROTEIN 410-RELATED"/>
    <property type="match status" value="1"/>
</dbReference>
<dbReference type="GeneTree" id="ENSGT00530000063405"/>
<protein>
    <recommendedName>
        <fullName evidence="3">Tubulin-specific chaperone E</fullName>
    </recommendedName>
    <alternativeName>
        <fullName evidence="9">Tubulin-folding cofactor E</fullName>
    </alternativeName>
</protein>
<dbReference type="PROSITE" id="PS00845">
    <property type="entry name" value="CAP_GLY_1"/>
    <property type="match status" value="1"/>
</dbReference>
<dbReference type="Pfam" id="PF01302">
    <property type="entry name" value="CAP_GLY"/>
    <property type="match status" value="1"/>
</dbReference>
<reference evidence="12" key="2">
    <citation type="journal article" date="2007" name="PLoS Biol.">
        <title>Survey sequencing and comparative analysis of the elephant shark (Callorhinchus milii) genome.</title>
        <authorList>
            <person name="Venkatesh B."/>
            <person name="Kirkness E.F."/>
            <person name="Loh Y.H."/>
            <person name="Halpern A.L."/>
            <person name="Lee A.P."/>
            <person name="Johnson J."/>
            <person name="Dandona N."/>
            <person name="Viswanathan L.D."/>
            <person name="Tay A."/>
            <person name="Venter J.C."/>
            <person name="Strausberg R.L."/>
            <person name="Brenner S."/>
        </authorList>
    </citation>
    <scope>NUCLEOTIDE SEQUENCE [LARGE SCALE GENOMIC DNA]</scope>
</reference>
<dbReference type="GO" id="GO:0007010">
    <property type="term" value="P:cytoskeleton organization"/>
    <property type="evidence" value="ECO:0007669"/>
    <property type="project" value="TreeGrafter"/>
</dbReference>
<evidence type="ECO:0000256" key="3">
    <source>
        <dbReference type="ARBA" id="ARBA00015004"/>
    </source>
</evidence>
<evidence type="ECO:0000259" key="10">
    <source>
        <dbReference type="PROSITE" id="PS50245"/>
    </source>
</evidence>
<reference evidence="12" key="3">
    <citation type="journal article" date="2014" name="Nature">
        <title>Elephant shark genome provides unique insights into gnathostome evolution.</title>
        <authorList>
            <consortium name="International Elephant Shark Genome Sequencing Consortium"/>
            <person name="Venkatesh B."/>
            <person name="Lee A.P."/>
            <person name="Ravi V."/>
            <person name="Maurya A.K."/>
            <person name="Lian M.M."/>
            <person name="Swann J.B."/>
            <person name="Ohta Y."/>
            <person name="Flajnik M.F."/>
            <person name="Sutoh Y."/>
            <person name="Kasahara M."/>
            <person name="Hoon S."/>
            <person name="Gangu V."/>
            <person name="Roy S.W."/>
            <person name="Irimia M."/>
            <person name="Korzh V."/>
            <person name="Kondrychyn I."/>
            <person name="Lim Z.W."/>
            <person name="Tay B.H."/>
            <person name="Tohari S."/>
            <person name="Kong K.W."/>
            <person name="Ho S."/>
            <person name="Lorente-Galdos B."/>
            <person name="Quilez J."/>
            <person name="Marques-Bonet T."/>
            <person name="Raney B.J."/>
            <person name="Ingham P.W."/>
            <person name="Tay A."/>
            <person name="Hillier L.W."/>
            <person name="Minx P."/>
            <person name="Boehm T."/>
            <person name="Wilson R.K."/>
            <person name="Brenner S."/>
            <person name="Warren W.C."/>
        </authorList>
    </citation>
    <scope>NUCLEOTIDE SEQUENCE [LARGE SCALE GENOMIC DNA]</scope>
</reference>
<sequence>MEEQKSASEGPLMEPYHYLLQLPGKQVRRKLSQAFNHWLNVPEDKLQISMTVTDSSLSSMTQSDCVPSDAIGRRIVCREEYGTVRFVGKVPPTEGIWLGVEWDNPERGKHDGTHEGNHYFKCSHPTGGSFIRPQKASFGVDFLFALRDRYGLEGNEGIKDMRGNPLHWGKKPVEFLGPKSLTVKQRRFDTLRNISLRACQVFHAGEEEEICNICPNITQLDLSKNLFVSWDKVAQISRHLERLEDLDLSENMLSISANPVSLSQAFANLQTLAIQHNGLTWTQVLQCASMWPVLERAYLSSNEISVLERPVGVLQSLELLDLSSNPLTDENQLVHIAYLPRLQHLLLSNTGLTSIHFDDVGPGDKTSMFPKLTFLAIDQNRISKFSSINELDKLQTLDQLKFGDYEMVESEESPQTVRQFIIAKVGQLKMLNRSEISSDERKGAELDYRKRYGTDWLKAGGHQDPEKNKPNQEFLAEHPRYHILIQKYGAPEDAELKQKKFFALKDQLLALTIKCPDNPVLKTFEKKLPDSMIIQKVRGLLHRLFKVPGTELKLSYVSSKMIKEIEMDNDLKPLSYYSIESGDCVLVRW</sequence>
<dbReference type="AlphaFoldDB" id="A0A4W3IZP3"/>
<name>A0A4W3IZP3_CALMI</name>
<dbReference type="Proteomes" id="UP000314986">
    <property type="component" value="Unassembled WGS sequence"/>
</dbReference>
<keyword evidence="6" id="KW-0677">Repeat</keyword>
<dbReference type="InterPro" id="IPR000938">
    <property type="entry name" value="CAP-Gly_domain"/>
</dbReference>
<dbReference type="Ensembl" id="ENSCMIT00000026513.1">
    <property type="protein sequence ID" value="ENSCMIP00000026085.1"/>
    <property type="gene ID" value="ENSCMIG00000011456.1"/>
</dbReference>
<evidence type="ECO:0000256" key="5">
    <source>
        <dbReference type="ARBA" id="ARBA00022614"/>
    </source>
</evidence>
<organism evidence="11 12">
    <name type="scientific">Callorhinchus milii</name>
    <name type="common">Ghost shark</name>
    <dbReference type="NCBI Taxonomy" id="7868"/>
    <lineage>
        <taxon>Eukaryota</taxon>
        <taxon>Metazoa</taxon>
        <taxon>Chordata</taxon>
        <taxon>Craniata</taxon>
        <taxon>Vertebrata</taxon>
        <taxon>Chondrichthyes</taxon>
        <taxon>Holocephali</taxon>
        <taxon>Chimaeriformes</taxon>
        <taxon>Callorhinchidae</taxon>
        <taxon>Callorhinchus</taxon>
    </lineage>
</organism>
<dbReference type="GO" id="GO:0005856">
    <property type="term" value="C:cytoskeleton"/>
    <property type="evidence" value="ECO:0007669"/>
    <property type="project" value="UniProtKB-SubCell"/>
</dbReference>
<evidence type="ECO:0000256" key="8">
    <source>
        <dbReference type="ARBA" id="ARBA00023212"/>
    </source>
</evidence>
<dbReference type="PROSITE" id="PS50245">
    <property type="entry name" value="CAP_GLY_2"/>
    <property type="match status" value="1"/>
</dbReference>
<comment type="similarity">
    <text evidence="2">Belongs to the TBCE family.</text>
</comment>
<dbReference type="SUPFAM" id="SSF74924">
    <property type="entry name" value="Cap-Gly domain"/>
    <property type="match status" value="1"/>
</dbReference>
<evidence type="ECO:0000256" key="9">
    <source>
        <dbReference type="ARBA" id="ARBA00030180"/>
    </source>
</evidence>
<evidence type="ECO:0000256" key="2">
    <source>
        <dbReference type="ARBA" id="ARBA00006286"/>
    </source>
</evidence>
<dbReference type="InterPro" id="IPR029071">
    <property type="entry name" value="Ubiquitin-like_domsf"/>
</dbReference>
<dbReference type="Gene3D" id="2.30.30.190">
    <property type="entry name" value="CAP Gly-rich-like domain"/>
    <property type="match status" value="1"/>
</dbReference>
<dbReference type="InterPro" id="IPR044079">
    <property type="entry name" value="Ubl_TBCE"/>
</dbReference>
<dbReference type="InParanoid" id="A0A4W3IZP3"/>
<dbReference type="InterPro" id="IPR036859">
    <property type="entry name" value="CAP-Gly_dom_sf"/>
</dbReference>
<keyword evidence="12" id="KW-1185">Reference proteome</keyword>
<keyword evidence="4" id="KW-0963">Cytoplasm</keyword>
<evidence type="ECO:0000313" key="11">
    <source>
        <dbReference type="Ensembl" id="ENSCMIP00000026085.1"/>
    </source>
</evidence>
<gene>
    <name evidence="11" type="primary">ggps1</name>
</gene>
<dbReference type="Gene3D" id="3.10.20.90">
    <property type="entry name" value="Phosphatidylinositol 3-kinase Catalytic Subunit, Chain A, domain 1"/>
    <property type="match status" value="1"/>
</dbReference>
<keyword evidence="8" id="KW-0206">Cytoskeleton</keyword>